<evidence type="ECO:0000256" key="3">
    <source>
        <dbReference type="ARBA" id="ARBA00022475"/>
    </source>
</evidence>
<protein>
    <submittedName>
        <fullName evidence="11">Flagellar biosynthetic protein FliO</fullName>
    </submittedName>
</protein>
<feature type="region of interest" description="Disordered" evidence="9">
    <location>
        <begin position="98"/>
        <end position="157"/>
    </location>
</feature>
<feature type="compositionally biased region" description="Low complexity" evidence="9">
    <location>
        <begin position="189"/>
        <end position="198"/>
    </location>
</feature>
<dbReference type="EMBL" id="CP132314">
    <property type="protein sequence ID" value="WLS02447.1"/>
    <property type="molecule type" value="Genomic_DNA"/>
</dbReference>
<comment type="similarity">
    <text evidence="8">Belongs to the FliO/MopB family.</text>
</comment>
<feature type="compositionally biased region" description="Basic and acidic residues" evidence="9">
    <location>
        <begin position="106"/>
        <end position="121"/>
    </location>
</feature>
<reference evidence="11 12" key="1">
    <citation type="submission" date="2023-08" db="EMBL/GenBank/DDBJ databases">
        <title>Pathogen: clinical or host-associated sample.</title>
        <authorList>
            <person name="Hergert J."/>
            <person name="Casey R."/>
            <person name="Wagner J."/>
            <person name="Young E.L."/>
            <person name="Oakeson K.F."/>
        </authorList>
    </citation>
    <scope>NUCLEOTIDE SEQUENCE [LARGE SCALE GENOMIC DNA]</scope>
    <source>
        <strain evidence="11 12">UPHL-collab-2</strain>
    </source>
</reference>
<dbReference type="Pfam" id="PF04347">
    <property type="entry name" value="FliO"/>
    <property type="match status" value="1"/>
</dbReference>
<evidence type="ECO:0000313" key="12">
    <source>
        <dbReference type="Proteomes" id="UP001225788"/>
    </source>
</evidence>
<dbReference type="PANTHER" id="PTHR38766">
    <property type="entry name" value="FLAGELLAR PROTEIN FLIO"/>
    <property type="match status" value="1"/>
</dbReference>
<keyword evidence="11" id="KW-0969">Cilium</keyword>
<dbReference type="InterPro" id="IPR052205">
    <property type="entry name" value="FliO/MopB"/>
</dbReference>
<dbReference type="Proteomes" id="UP001225788">
    <property type="component" value="Chromosome"/>
</dbReference>
<feature type="compositionally biased region" description="Low complexity" evidence="9">
    <location>
        <begin position="122"/>
        <end position="147"/>
    </location>
</feature>
<evidence type="ECO:0000256" key="2">
    <source>
        <dbReference type="ARBA" id="ARBA00004236"/>
    </source>
</evidence>
<evidence type="ECO:0000256" key="5">
    <source>
        <dbReference type="ARBA" id="ARBA00022989"/>
    </source>
</evidence>
<keyword evidence="6 10" id="KW-0472">Membrane</keyword>
<evidence type="ECO:0000256" key="4">
    <source>
        <dbReference type="ARBA" id="ARBA00022692"/>
    </source>
</evidence>
<comment type="subcellular location">
    <subcellularLocation>
        <location evidence="1">Bacterial flagellum basal body</location>
    </subcellularLocation>
    <subcellularLocation>
        <location evidence="2">Cell membrane</location>
    </subcellularLocation>
</comment>
<keyword evidence="3" id="KW-1003">Cell membrane</keyword>
<keyword evidence="12" id="KW-1185">Reference proteome</keyword>
<feature type="compositionally biased region" description="Low complexity" evidence="9">
    <location>
        <begin position="305"/>
        <end position="320"/>
    </location>
</feature>
<keyword evidence="4 10" id="KW-0812">Transmembrane</keyword>
<proteinExistence type="inferred from homology"/>
<dbReference type="RefSeq" id="WP_306157762.1">
    <property type="nucleotide sequence ID" value="NZ_CP132314.1"/>
</dbReference>
<evidence type="ECO:0000256" key="8">
    <source>
        <dbReference type="ARBA" id="ARBA00037937"/>
    </source>
</evidence>
<keyword evidence="7" id="KW-0975">Bacterial flagellum</keyword>
<evidence type="ECO:0000256" key="1">
    <source>
        <dbReference type="ARBA" id="ARBA00004117"/>
    </source>
</evidence>
<feature type="region of interest" description="Disordered" evidence="9">
    <location>
        <begin position="175"/>
        <end position="203"/>
    </location>
</feature>
<evidence type="ECO:0000256" key="10">
    <source>
        <dbReference type="SAM" id="Phobius"/>
    </source>
</evidence>
<keyword evidence="11" id="KW-0966">Cell projection</keyword>
<keyword evidence="11" id="KW-0282">Flagellum</keyword>
<accession>A0ABY9K6J6</accession>
<evidence type="ECO:0000256" key="9">
    <source>
        <dbReference type="SAM" id="MobiDB-lite"/>
    </source>
</evidence>
<feature type="transmembrane region" description="Helical" evidence="10">
    <location>
        <begin position="13"/>
        <end position="34"/>
    </location>
</feature>
<organism evidence="11 12">
    <name type="scientific">Shinella oryzae</name>
    <dbReference type="NCBI Taxonomy" id="2871820"/>
    <lineage>
        <taxon>Bacteria</taxon>
        <taxon>Pseudomonadati</taxon>
        <taxon>Pseudomonadota</taxon>
        <taxon>Alphaproteobacteria</taxon>
        <taxon>Hyphomicrobiales</taxon>
        <taxon>Rhizobiaceae</taxon>
        <taxon>Shinella</taxon>
    </lineage>
</organism>
<sequence length="343" mass="36227">MLPEILADNGQKFVIAVVVVLLGLLCLALVLWIIRGRPSSPFIRGGRNRTPRLAVLDAAAIDTRRRLVLVRRDDVEHLVMIGGPTDIVIESRIVPTANESAQPAEKPVETAERAEPTRREPAVAAVETPVVTRPAASVTAATPTTTTTERRPAAAQDGVSAMAKVLYAGDEDARPVPARSLSQPVSAVQQTQPGQQQRTPEKRVEDLLEQNRQRVLTPQPAATATASSMGTVNPAVVPAQGHQVPQQRPVTAVTATPVRPEGSAADNPALVSEFEKLLEAEMANNPATTAGAGQVRTAGQPTSNPTQTAAMAGQAQQPAGKSREETEAEMARLLGEIAANRKG</sequence>
<dbReference type="InterPro" id="IPR022781">
    <property type="entry name" value="Flagellar_biosynth_FliO"/>
</dbReference>
<dbReference type="PANTHER" id="PTHR38766:SF1">
    <property type="entry name" value="FLAGELLAR PROTEIN FLIO"/>
    <property type="match status" value="1"/>
</dbReference>
<evidence type="ECO:0000256" key="6">
    <source>
        <dbReference type="ARBA" id="ARBA00023136"/>
    </source>
</evidence>
<feature type="region of interest" description="Disordered" evidence="9">
    <location>
        <begin position="289"/>
        <end position="343"/>
    </location>
</feature>
<gene>
    <name evidence="11" type="ORF">Q9315_13575</name>
</gene>
<evidence type="ECO:0000313" key="11">
    <source>
        <dbReference type="EMBL" id="WLS02447.1"/>
    </source>
</evidence>
<evidence type="ECO:0000256" key="7">
    <source>
        <dbReference type="ARBA" id="ARBA00023143"/>
    </source>
</evidence>
<keyword evidence="5 10" id="KW-1133">Transmembrane helix</keyword>
<name>A0ABY9K6J6_9HYPH</name>